<evidence type="ECO:0000259" key="1">
    <source>
        <dbReference type="Pfam" id="PF13336"/>
    </source>
</evidence>
<dbReference type="InterPro" id="IPR026888">
    <property type="entry name" value="AcetylCoA_hyd_C"/>
</dbReference>
<feature type="domain" description="Acetyl-CoA hydrolase/transferase C-terminal" evidence="1">
    <location>
        <begin position="259"/>
        <end position="409"/>
    </location>
</feature>
<dbReference type="InterPro" id="IPR038460">
    <property type="entry name" value="AcetylCoA_hyd_C_sf"/>
</dbReference>
<evidence type="ECO:0000313" key="3">
    <source>
        <dbReference type="Proteomes" id="UP001596087"/>
    </source>
</evidence>
<dbReference type="Proteomes" id="UP001596087">
    <property type="component" value="Unassembled WGS sequence"/>
</dbReference>
<dbReference type="InterPro" id="IPR046433">
    <property type="entry name" value="ActCoA_hydro"/>
</dbReference>
<dbReference type="RefSeq" id="WP_378590850.1">
    <property type="nucleotide sequence ID" value="NZ_JBHSKD010000015.1"/>
</dbReference>
<keyword evidence="2" id="KW-0378">Hydrolase</keyword>
<evidence type="ECO:0000313" key="2">
    <source>
        <dbReference type="EMBL" id="MFC5177654.1"/>
    </source>
</evidence>
<dbReference type="Gene3D" id="3.30.750.70">
    <property type="entry name" value="4-hydroxybutyrate coenzyme like domains"/>
    <property type="match status" value="1"/>
</dbReference>
<protein>
    <submittedName>
        <fullName evidence="2">Acetyl-CoA hydrolase/transferase family protein</fullName>
    </submittedName>
</protein>
<dbReference type="SUPFAM" id="SSF100950">
    <property type="entry name" value="NagB/RpiA/CoA transferase-like"/>
    <property type="match status" value="2"/>
</dbReference>
<proteinExistence type="predicted"/>
<keyword evidence="3" id="KW-1185">Reference proteome</keyword>
<dbReference type="PANTHER" id="PTHR21432">
    <property type="entry name" value="ACETYL-COA HYDROLASE-RELATED"/>
    <property type="match status" value="1"/>
</dbReference>
<accession>A0ABW0BJZ6</accession>
<gene>
    <name evidence="2" type="ORF">ACFPGP_13310</name>
</gene>
<dbReference type="PANTHER" id="PTHR21432:SF20">
    <property type="entry name" value="ACETYL-COA HYDROLASE"/>
    <property type="match status" value="1"/>
</dbReference>
<dbReference type="Gene3D" id="3.40.1080.20">
    <property type="entry name" value="Acetyl-CoA hydrolase/transferase C-terminal domain"/>
    <property type="match status" value="1"/>
</dbReference>
<dbReference type="GO" id="GO:0016787">
    <property type="term" value="F:hydrolase activity"/>
    <property type="evidence" value="ECO:0007669"/>
    <property type="project" value="UniProtKB-KW"/>
</dbReference>
<dbReference type="InterPro" id="IPR037171">
    <property type="entry name" value="NagB/RpiA_transferase-like"/>
</dbReference>
<dbReference type="EMBL" id="JBHSKD010000015">
    <property type="protein sequence ID" value="MFC5177654.1"/>
    <property type="molecule type" value="Genomic_DNA"/>
</dbReference>
<comment type="caution">
    <text evidence="2">The sequence shown here is derived from an EMBL/GenBank/DDBJ whole genome shotgun (WGS) entry which is preliminary data.</text>
</comment>
<name>A0ABW0BJZ6_9ACTN</name>
<sequence>MSAAPATDNLSQFRRLIEALPENPRVVVSGNGAVPWTLLKELDARVERYVLHSLNGPPGLPDREGVTLETAFVGPGVRRSPRLAYVPSRLSLVPRLYHTTMPPDVVLVHTSAPHIGKVSLGTEVNVMPAAIEAARARGGIVVAQVDSNVPYVFGDGELELSRFDAVVEAEDPLGGTHGGPVDTSDPVVASIAERVSSLIRNGATLQLGIGAVPDAVLAGLVEHRGLRIWSEMVSDGILELERRGCLDDGTVMTASFLLGSPDLYAWAHRNPRLRLLRSEAVNDPARIALNPAMVSVNTGLQVDLYGQVNAARVHGRIHSGFGGQTDFIVGALHSVGGQAIIALRSWHPKADCSTIVPMLEEPATSFQPSAVVTEHGVAGLFGRTQVEQVMNLIEKAAHPDVRDELVEEAYALGLLRAAE</sequence>
<dbReference type="Pfam" id="PF13336">
    <property type="entry name" value="AcetylCoA_hyd_C"/>
    <property type="match status" value="1"/>
</dbReference>
<organism evidence="2 3">
    <name type="scientific">Nocardioides taihuensis</name>
    <dbReference type="NCBI Taxonomy" id="1835606"/>
    <lineage>
        <taxon>Bacteria</taxon>
        <taxon>Bacillati</taxon>
        <taxon>Actinomycetota</taxon>
        <taxon>Actinomycetes</taxon>
        <taxon>Propionibacteriales</taxon>
        <taxon>Nocardioidaceae</taxon>
        <taxon>Nocardioides</taxon>
    </lineage>
</organism>
<dbReference type="Gene3D" id="3.40.1080.10">
    <property type="entry name" value="Glutaconate Coenzyme A-transferase"/>
    <property type="match status" value="1"/>
</dbReference>
<reference evidence="3" key="1">
    <citation type="journal article" date="2019" name="Int. J. Syst. Evol. Microbiol.">
        <title>The Global Catalogue of Microorganisms (GCM) 10K type strain sequencing project: providing services to taxonomists for standard genome sequencing and annotation.</title>
        <authorList>
            <consortium name="The Broad Institute Genomics Platform"/>
            <consortium name="The Broad Institute Genome Sequencing Center for Infectious Disease"/>
            <person name="Wu L."/>
            <person name="Ma J."/>
        </authorList>
    </citation>
    <scope>NUCLEOTIDE SEQUENCE [LARGE SCALE GENOMIC DNA]</scope>
    <source>
        <strain evidence="3">DFY41</strain>
    </source>
</reference>